<dbReference type="InterPro" id="IPR051320">
    <property type="entry name" value="Viral_Replic_Matur_Polypro"/>
</dbReference>
<dbReference type="InParanoid" id="G2Q677"/>
<feature type="non-terminal residue" evidence="4">
    <location>
        <position position="1"/>
    </location>
</feature>
<dbReference type="VEuPathDB" id="FungiDB:MYCTH_2053143"/>
<evidence type="ECO:0000256" key="1">
    <source>
        <dbReference type="ARBA" id="ARBA00004173"/>
    </source>
</evidence>
<dbReference type="OMA" id="SEFYIRE"/>
<dbReference type="Gene3D" id="3.30.70.270">
    <property type="match status" value="1"/>
</dbReference>
<dbReference type="Proteomes" id="UP000007322">
    <property type="component" value="Chromosome 1"/>
</dbReference>
<organism evidence="4 5">
    <name type="scientific">Thermothelomyces thermophilus (strain ATCC 42464 / BCRC 31852 / DSM 1799)</name>
    <name type="common">Sporotrichum thermophile</name>
    <dbReference type="NCBI Taxonomy" id="573729"/>
    <lineage>
        <taxon>Eukaryota</taxon>
        <taxon>Fungi</taxon>
        <taxon>Dikarya</taxon>
        <taxon>Ascomycota</taxon>
        <taxon>Pezizomycotina</taxon>
        <taxon>Sordariomycetes</taxon>
        <taxon>Sordariomycetidae</taxon>
        <taxon>Sordariales</taxon>
        <taxon>Chaetomiaceae</taxon>
        <taxon>Thermothelomyces</taxon>
    </lineage>
</organism>
<dbReference type="SUPFAM" id="SSF56672">
    <property type="entry name" value="DNA/RNA polymerases"/>
    <property type="match status" value="1"/>
</dbReference>
<evidence type="ECO:0000256" key="2">
    <source>
        <dbReference type="ARBA" id="ARBA00023128"/>
    </source>
</evidence>
<protein>
    <recommendedName>
        <fullName evidence="3">Reverse transcriptase domain-containing protein</fullName>
    </recommendedName>
</protein>
<keyword evidence="5" id="KW-1185">Reference proteome</keyword>
<dbReference type="Pfam" id="PF00078">
    <property type="entry name" value="RVT_1"/>
    <property type="match status" value="1"/>
</dbReference>
<dbReference type="STRING" id="573729.G2Q677"/>
<dbReference type="EMBL" id="CP003002">
    <property type="protein sequence ID" value="AEO55556.1"/>
    <property type="molecule type" value="Genomic_DNA"/>
</dbReference>
<feature type="domain" description="Reverse transcriptase" evidence="3">
    <location>
        <begin position="1"/>
        <end position="52"/>
    </location>
</feature>
<reference evidence="4 5" key="1">
    <citation type="journal article" date="2011" name="Nat. Biotechnol.">
        <title>Comparative genomic analysis of the thermophilic biomass-degrading fungi Myceliophthora thermophila and Thielavia terrestris.</title>
        <authorList>
            <person name="Berka R.M."/>
            <person name="Grigoriev I.V."/>
            <person name="Otillar R."/>
            <person name="Salamov A."/>
            <person name="Grimwood J."/>
            <person name="Reid I."/>
            <person name="Ishmael N."/>
            <person name="John T."/>
            <person name="Darmond C."/>
            <person name="Moisan M.-C."/>
            <person name="Henrissat B."/>
            <person name="Coutinho P.M."/>
            <person name="Lombard V."/>
            <person name="Natvig D.O."/>
            <person name="Lindquist E."/>
            <person name="Schmutz J."/>
            <person name="Lucas S."/>
            <person name="Harris P."/>
            <person name="Powlowski J."/>
            <person name="Bellemare A."/>
            <person name="Taylor D."/>
            <person name="Butler G."/>
            <person name="de Vries R.P."/>
            <person name="Allijn I.E."/>
            <person name="van den Brink J."/>
            <person name="Ushinsky S."/>
            <person name="Storms R."/>
            <person name="Powell A.J."/>
            <person name="Paulsen I.T."/>
            <person name="Elbourne L.D.H."/>
            <person name="Baker S.E."/>
            <person name="Magnuson J."/>
            <person name="LaBoissiere S."/>
            <person name="Clutterbuck A.J."/>
            <person name="Martinez D."/>
            <person name="Wogulis M."/>
            <person name="de Leon A.L."/>
            <person name="Rey M.W."/>
            <person name="Tsang A."/>
        </authorList>
    </citation>
    <scope>NUCLEOTIDE SEQUENCE [LARGE SCALE GENOMIC DNA]</scope>
    <source>
        <strain evidence="5">ATCC 42464 / BCRC 31852 / DSM 1799</strain>
    </source>
</reference>
<dbReference type="GeneID" id="11506043"/>
<dbReference type="AlphaFoldDB" id="G2Q677"/>
<proteinExistence type="predicted"/>
<gene>
    <name evidence="4" type="ORF">MYCTH_2053143</name>
</gene>
<comment type="subcellular location">
    <subcellularLocation>
        <location evidence="1">Mitochondrion</location>
    </subcellularLocation>
</comment>
<dbReference type="InterPro" id="IPR043128">
    <property type="entry name" value="Rev_trsase/Diguanyl_cyclase"/>
</dbReference>
<dbReference type="HOGENOM" id="CLU_000384_33_7_1"/>
<evidence type="ECO:0000313" key="4">
    <source>
        <dbReference type="EMBL" id="AEO55556.1"/>
    </source>
</evidence>
<dbReference type="PANTHER" id="PTHR33064">
    <property type="entry name" value="POL PROTEIN"/>
    <property type="match status" value="1"/>
</dbReference>
<dbReference type="RefSeq" id="XP_003660801.1">
    <property type="nucleotide sequence ID" value="XM_003660753.1"/>
</dbReference>
<dbReference type="KEGG" id="mtm:MYCTH_2053143"/>
<accession>G2Q677</accession>
<dbReference type="InterPro" id="IPR000477">
    <property type="entry name" value="RT_dom"/>
</dbReference>
<dbReference type="PANTHER" id="PTHR33064:SF37">
    <property type="entry name" value="RIBONUCLEASE H"/>
    <property type="match status" value="1"/>
</dbReference>
<evidence type="ECO:0000313" key="5">
    <source>
        <dbReference type="Proteomes" id="UP000007322"/>
    </source>
</evidence>
<name>G2Q677_THET4</name>
<evidence type="ECO:0000259" key="3">
    <source>
        <dbReference type="PROSITE" id="PS50878"/>
    </source>
</evidence>
<dbReference type="OrthoDB" id="5245018at2759"/>
<sequence length="69" mass="8239">YLDNILIFSKMIDEYQKYIRAVLDVLHVYKLLVNKEKSEFHIRKTVFLGYKISLGQIRIEPLKVKAIKN</sequence>
<dbReference type="InterPro" id="IPR043502">
    <property type="entry name" value="DNA/RNA_pol_sf"/>
</dbReference>
<dbReference type="PROSITE" id="PS50878">
    <property type="entry name" value="RT_POL"/>
    <property type="match status" value="1"/>
</dbReference>
<dbReference type="GO" id="GO:0005739">
    <property type="term" value="C:mitochondrion"/>
    <property type="evidence" value="ECO:0007669"/>
    <property type="project" value="UniProtKB-SubCell"/>
</dbReference>
<keyword evidence="2" id="KW-0496">Mitochondrion</keyword>